<sequence length="80" mass="9399">MLYYILTEVQCKEKWKNLLTAFARSMKKPPSGSDANNKRSKDYYLKDVMQFILPFMKVKPQSSNLKDTEDKDEQNSDTDI</sequence>
<dbReference type="EMBL" id="VUJU01016220">
    <property type="protein sequence ID" value="KAF0690556.1"/>
    <property type="molecule type" value="Genomic_DNA"/>
</dbReference>
<feature type="non-terminal residue" evidence="2">
    <location>
        <position position="80"/>
    </location>
</feature>
<keyword evidence="3" id="KW-1185">Reference proteome</keyword>
<gene>
    <name evidence="2" type="ORF">FWK35_00036305</name>
</gene>
<comment type="caution">
    <text evidence="2">The sequence shown here is derived from an EMBL/GenBank/DDBJ whole genome shotgun (WGS) entry which is preliminary data.</text>
</comment>
<reference evidence="2 3" key="1">
    <citation type="submission" date="2019-08" db="EMBL/GenBank/DDBJ databases">
        <title>Whole genome of Aphis craccivora.</title>
        <authorList>
            <person name="Voronova N.V."/>
            <person name="Shulinski R.S."/>
            <person name="Bandarenka Y.V."/>
            <person name="Zhorov D.G."/>
            <person name="Warner D."/>
        </authorList>
    </citation>
    <scope>NUCLEOTIDE SEQUENCE [LARGE SCALE GENOMIC DNA]</scope>
    <source>
        <strain evidence="2">180601</strain>
        <tissue evidence="2">Whole Body</tissue>
    </source>
</reference>
<feature type="region of interest" description="Disordered" evidence="1">
    <location>
        <begin position="61"/>
        <end position="80"/>
    </location>
</feature>
<dbReference type="Proteomes" id="UP000478052">
    <property type="component" value="Unassembled WGS sequence"/>
</dbReference>
<evidence type="ECO:0000256" key="1">
    <source>
        <dbReference type="SAM" id="MobiDB-lite"/>
    </source>
</evidence>
<name>A0A6G0VLZ8_APHCR</name>
<feature type="compositionally biased region" description="Acidic residues" evidence="1">
    <location>
        <begin position="70"/>
        <end position="80"/>
    </location>
</feature>
<dbReference type="AlphaFoldDB" id="A0A6G0VLZ8"/>
<dbReference type="OrthoDB" id="6147983at2759"/>
<accession>A0A6G0VLZ8</accession>
<proteinExistence type="predicted"/>
<protein>
    <recommendedName>
        <fullName evidence="4">MADF domain-containing protein</fullName>
    </recommendedName>
</protein>
<evidence type="ECO:0000313" key="2">
    <source>
        <dbReference type="EMBL" id="KAF0690556.1"/>
    </source>
</evidence>
<organism evidence="2 3">
    <name type="scientific">Aphis craccivora</name>
    <name type="common">Cowpea aphid</name>
    <dbReference type="NCBI Taxonomy" id="307492"/>
    <lineage>
        <taxon>Eukaryota</taxon>
        <taxon>Metazoa</taxon>
        <taxon>Ecdysozoa</taxon>
        <taxon>Arthropoda</taxon>
        <taxon>Hexapoda</taxon>
        <taxon>Insecta</taxon>
        <taxon>Pterygota</taxon>
        <taxon>Neoptera</taxon>
        <taxon>Paraneoptera</taxon>
        <taxon>Hemiptera</taxon>
        <taxon>Sternorrhyncha</taxon>
        <taxon>Aphidomorpha</taxon>
        <taxon>Aphidoidea</taxon>
        <taxon>Aphididae</taxon>
        <taxon>Aphidini</taxon>
        <taxon>Aphis</taxon>
        <taxon>Aphis</taxon>
    </lineage>
</organism>
<evidence type="ECO:0000313" key="3">
    <source>
        <dbReference type="Proteomes" id="UP000478052"/>
    </source>
</evidence>
<evidence type="ECO:0008006" key="4">
    <source>
        <dbReference type="Google" id="ProtNLM"/>
    </source>
</evidence>